<evidence type="ECO:0000313" key="3">
    <source>
        <dbReference type="Proteomes" id="UP000800041"/>
    </source>
</evidence>
<keyword evidence="1" id="KW-0175">Coiled coil</keyword>
<sequence length="480" mass="55861">MLGQMPPSRQRRLAQLRPAVIEQPEQPFRIEDLPAELRVMIFERLVPLTTLIRSNKSRFGMKLPDHHIQPAPPVLPGMSFLLMNHQIYNEAIEVLYGRQTFEAYISPKCVEYCLNSFNPSRVSEDHASVPSPPFFKFARNISLTIHVPMFMASYTGPPNGLVARYSPKNNHKMDGFDAKDNVRWFFDKLKDVKKLNRLSIEVIWVREGRFYNTPQDLKDMYTDMSSLTSLLEPATNTLRNVTHVEINVKHFNRADKETGYERVREGPKPLEDRMKYPIVEWESARRGGGTTLEPVWEWENRKTNIAAATADIEQMLRGTSPTINFQPSPVFRIIPRLIEYWSKFQNDSVYGNIMDSLWRARRYAELRDEQKFNVARKQMAQTWIQACTSSLGRLTLDADAEILKQTIVEEDKVNLEEKIKGNNAMAEEEAELMKDEELTNEYEKRNILWRREALVLKWENIENQEEQRTLAETSQCNSGT</sequence>
<evidence type="ECO:0000256" key="1">
    <source>
        <dbReference type="SAM" id="Coils"/>
    </source>
</evidence>
<gene>
    <name evidence="2" type="ORF">K402DRAFT_400167</name>
</gene>
<reference evidence="2" key="1">
    <citation type="journal article" date="2020" name="Stud. Mycol.">
        <title>101 Dothideomycetes genomes: a test case for predicting lifestyles and emergence of pathogens.</title>
        <authorList>
            <person name="Haridas S."/>
            <person name="Albert R."/>
            <person name="Binder M."/>
            <person name="Bloem J."/>
            <person name="Labutti K."/>
            <person name="Salamov A."/>
            <person name="Andreopoulos B."/>
            <person name="Baker S."/>
            <person name="Barry K."/>
            <person name="Bills G."/>
            <person name="Bluhm B."/>
            <person name="Cannon C."/>
            <person name="Castanera R."/>
            <person name="Culley D."/>
            <person name="Daum C."/>
            <person name="Ezra D."/>
            <person name="Gonzalez J."/>
            <person name="Henrissat B."/>
            <person name="Kuo A."/>
            <person name="Liang C."/>
            <person name="Lipzen A."/>
            <person name="Lutzoni F."/>
            <person name="Magnuson J."/>
            <person name="Mondo S."/>
            <person name="Nolan M."/>
            <person name="Ohm R."/>
            <person name="Pangilinan J."/>
            <person name="Park H.-J."/>
            <person name="Ramirez L."/>
            <person name="Alfaro M."/>
            <person name="Sun H."/>
            <person name="Tritt A."/>
            <person name="Yoshinaga Y."/>
            <person name="Zwiers L.-H."/>
            <person name="Turgeon B."/>
            <person name="Goodwin S."/>
            <person name="Spatafora J."/>
            <person name="Crous P."/>
            <person name="Grigoriev I."/>
        </authorList>
    </citation>
    <scope>NUCLEOTIDE SEQUENCE</scope>
    <source>
        <strain evidence="2">CBS 113979</strain>
    </source>
</reference>
<dbReference type="PANTHER" id="PTHR42085:SF8">
    <property type="entry name" value="F-BOX DOMAIN-CONTAINING PROTEIN"/>
    <property type="match status" value="1"/>
</dbReference>
<dbReference type="InterPro" id="IPR038883">
    <property type="entry name" value="AN11006-like"/>
</dbReference>
<proteinExistence type="predicted"/>
<protein>
    <recommendedName>
        <fullName evidence="4">F-box domain-containing protein</fullName>
    </recommendedName>
</protein>
<dbReference type="PANTHER" id="PTHR42085">
    <property type="entry name" value="F-BOX DOMAIN-CONTAINING PROTEIN"/>
    <property type="match status" value="1"/>
</dbReference>
<evidence type="ECO:0000313" key="2">
    <source>
        <dbReference type="EMBL" id="KAF1991425.1"/>
    </source>
</evidence>
<dbReference type="EMBL" id="ML977139">
    <property type="protein sequence ID" value="KAF1991425.1"/>
    <property type="molecule type" value="Genomic_DNA"/>
</dbReference>
<evidence type="ECO:0008006" key="4">
    <source>
        <dbReference type="Google" id="ProtNLM"/>
    </source>
</evidence>
<dbReference type="Proteomes" id="UP000800041">
    <property type="component" value="Unassembled WGS sequence"/>
</dbReference>
<keyword evidence="3" id="KW-1185">Reference proteome</keyword>
<dbReference type="AlphaFoldDB" id="A0A6G1HE34"/>
<dbReference type="OrthoDB" id="5314997at2759"/>
<accession>A0A6G1HE34</accession>
<organism evidence="2 3">
    <name type="scientific">Aulographum hederae CBS 113979</name>
    <dbReference type="NCBI Taxonomy" id="1176131"/>
    <lineage>
        <taxon>Eukaryota</taxon>
        <taxon>Fungi</taxon>
        <taxon>Dikarya</taxon>
        <taxon>Ascomycota</taxon>
        <taxon>Pezizomycotina</taxon>
        <taxon>Dothideomycetes</taxon>
        <taxon>Pleosporomycetidae</taxon>
        <taxon>Aulographales</taxon>
        <taxon>Aulographaceae</taxon>
    </lineage>
</organism>
<name>A0A6G1HE34_9PEZI</name>
<feature type="coiled-coil region" evidence="1">
    <location>
        <begin position="416"/>
        <end position="445"/>
    </location>
</feature>